<keyword evidence="9" id="KW-0807">Transducer</keyword>
<dbReference type="PANTHER" id="PTHR24248">
    <property type="entry name" value="ADRENERGIC RECEPTOR-RELATED G-PROTEIN COUPLED RECEPTOR"/>
    <property type="match status" value="1"/>
</dbReference>
<name>A0A553NQD5_TIGCA</name>
<dbReference type="Gene3D" id="1.20.1070.10">
    <property type="entry name" value="Rhodopsin 7-helix transmembrane proteins"/>
    <property type="match status" value="1"/>
</dbReference>
<comment type="caution">
    <text evidence="12">The sequence shown here is derived from an EMBL/GenBank/DDBJ whole genome shotgun (WGS) entry which is preliminary data.</text>
</comment>
<evidence type="ECO:0000256" key="10">
    <source>
        <dbReference type="SAM" id="Phobius"/>
    </source>
</evidence>
<reference evidence="12 13" key="1">
    <citation type="journal article" date="2018" name="Nat. Ecol. Evol.">
        <title>Genomic signatures of mitonuclear coevolution across populations of Tigriopus californicus.</title>
        <authorList>
            <person name="Barreto F.S."/>
            <person name="Watson E.T."/>
            <person name="Lima T.G."/>
            <person name="Willett C.S."/>
            <person name="Edmands S."/>
            <person name="Li W."/>
            <person name="Burton R.S."/>
        </authorList>
    </citation>
    <scope>NUCLEOTIDE SEQUENCE [LARGE SCALE GENOMIC DNA]</scope>
    <source>
        <strain evidence="12 13">San Diego</strain>
    </source>
</reference>
<proteinExistence type="inferred from homology"/>
<dbReference type="PRINTS" id="PR00237">
    <property type="entry name" value="GPCRRHODOPSN"/>
</dbReference>
<dbReference type="SUPFAM" id="SSF81321">
    <property type="entry name" value="Family A G protein-coupled receptor-like"/>
    <property type="match status" value="1"/>
</dbReference>
<comment type="subcellular location">
    <subcellularLocation>
        <location evidence="1">Cell membrane</location>
        <topology evidence="1">Multi-pass membrane protein</topology>
    </subcellularLocation>
</comment>
<evidence type="ECO:0000256" key="7">
    <source>
        <dbReference type="ARBA" id="ARBA00023136"/>
    </source>
</evidence>
<evidence type="ECO:0000256" key="9">
    <source>
        <dbReference type="ARBA" id="ARBA00023224"/>
    </source>
</evidence>
<feature type="transmembrane region" description="Helical" evidence="10">
    <location>
        <begin position="82"/>
        <end position="109"/>
    </location>
</feature>
<evidence type="ECO:0000256" key="5">
    <source>
        <dbReference type="ARBA" id="ARBA00022989"/>
    </source>
</evidence>
<keyword evidence="4 10" id="KW-0812">Transmembrane</keyword>
<dbReference type="InterPro" id="IPR017452">
    <property type="entry name" value="GPCR_Rhodpsn_7TM"/>
</dbReference>
<protein>
    <recommendedName>
        <fullName evidence="11">G-protein coupled receptors family 1 profile domain-containing protein</fullName>
    </recommendedName>
</protein>
<evidence type="ECO:0000256" key="4">
    <source>
        <dbReference type="ARBA" id="ARBA00022692"/>
    </source>
</evidence>
<feature type="transmembrane region" description="Helical" evidence="10">
    <location>
        <begin position="43"/>
        <end position="70"/>
    </location>
</feature>
<dbReference type="STRING" id="6832.A0A553NQD5"/>
<keyword evidence="3" id="KW-1003">Cell membrane</keyword>
<comment type="similarity">
    <text evidence="2">Belongs to the G-protein coupled receptor 1 family.</text>
</comment>
<keyword evidence="13" id="KW-1185">Reference proteome</keyword>
<sequence>SKCNTESNGSLTCLTAVTDLMVGVIVMPLNIDYHETDQKWKHGNWVCALWVVSDTLASTASIWTLVIIAIDRLAAVVFPIKYMNLSWVSALIGLVIVWILSLSLCVPPIVFPEESIDYDYCRHTQKPWFLIYSALGAFYIPLTILILAYGKIFFELRKKMKQKKSRMRQGFEMETVGSRGDFEIVTPIMSFRNTLQRIGNTVLSID</sequence>
<evidence type="ECO:0000256" key="1">
    <source>
        <dbReference type="ARBA" id="ARBA00004651"/>
    </source>
</evidence>
<keyword evidence="7 10" id="KW-0472">Membrane</keyword>
<evidence type="ECO:0000313" key="13">
    <source>
        <dbReference type="Proteomes" id="UP000318571"/>
    </source>
</evidence>
<dbReference type="AlphaFoldDB" id="A0A553NQD5"/>
<dbReference type="Pfam" id="PF00001">
    <property type="entry name" value="7tm_1"/>
    <property type="match status" value="1"/>
</dbReference>
<keyword evidence="8" id="KW-0675">Receptor</keyword>
<dbReference type="GO" id="GO:0005886">
    <property type="term" value="C:plasma membrane"/>
    <property type="evidence" value="ECO:0007669"/>
    <property type="project" value="UniProtKB-SubCell"/>
</dbReference>
<dbReference type="EMBL" id="VCGU01000011">
    <property type="protein sequence ID" value="TRY67645.1"/>
    <property type="molecule type" value="Genomic_DNA"/>
</dbReference>
<gene>
    <name evidence="12" type="ORF">TCAL_03317</name>
</gene>
<evidence type="ECO:0000259" key="11">
    <source>
        <dbReference type="PROSITE" id="PS50262"/>
    </source>
</evidence>
<keyword evidence="5 10" id="KW-1133">Transmembrane helix</keyword>
<evidence type="ECO:0000256" key="6">
    <source>
        <dbReference type="ARBA" id="ARBA00023040"/>
    </source>
</evidence>
<keyword evidence="6" id="KW-0297">G-protein coupled receptor</keyword>
<feature type="transmembrane region" description="Helical" evidence="10">
    <location>
        <begin position="12"/>
        <end position="31"/>
    </location>
</feature>
<dbReference type="PROSITE" id="PS50262">
    <property type="entry name" value="G_PROTEIN_RECEP_F1_2"/>
    <property type="match status" value="1"/>
</dbReference>
<dbReference type="OMA" id="KCNTESN"/>
<feature type="domain" description="G-protein coupled receptors family 1 profile" evidence="11">
    <location>
        <begin position="1"/>
        <end position="206"/>
    </location>
</feature>
<feature type="transmembrane region" description="Helical" evidence="10">
    <location>
        <begin position="129"/>
        <end position="154"/>
    </location>
</feature>
<organism evidence="12 13">
    <name type="scientific">Tigriopus californicus</name>
    <name type="common">Marine copepod</name>
    <dbReference type="NCBI Taxonomy" id="6832"/>
    <lineage>
        <taxon>Eukaryota</taxon>
        <taxon>Metazoa</taxon>
        <taxon>Ecdysozoa</taxon>
        <taxon>Arthropoda</taxon>
        <taxon>Crustacea</taxon>
        <taxon>Multicrustacea</taxon>
        <taxon>Hexanauplia</taxon>
        <taxon>Copepoda</taxon>
        <taxon>Harpacticoida</taxon>
        <taxon>Harpacticidae</taxon>
        <taxon>Tigriopus</taxon>
    </lineage>
</organism>
<dbReference type="Proteomes" id="UP000318571">
    <property type="component" value="Chromosome 4"/>
</dbReference>
<evidence type="ECO:0000256" key="2">
    <source>
        <dbReference type="ARBA" id="ARBA00010663"/>
    </source>
</evidence>
<dbReference type="InterPro" id="IPR000276">
    <property type="entry name" value="GPCR_Rhodpsn"/>
</dbReference>
<feature type="non-terminal residue" evidence="12">
    <location>
        <position position="1"/>
    </location>
</feature>
<evidence type="ECO:0000256" key="3">
    <source>
        <dbReference type="ARBA" id="ARBA00022475"/>
    </source>
</evidence>
<evidence type="ECO:0000256" key="8">
    <source>
        <dbReference type="ARBA" id="ARBA00023170"/>
    </source>
</evidence>
<dbReference type="GO" id="GO:0004930">
    <property type="term" value="F:G protein-coupled receptor activity"/>
    <property type="evidence" value="ECO:0007669"/>
    <property type="project" value="UniProtKB-KW"/>
</dbReference>
<accession>A0A553NQD5</accession>
<evidence type="ECO:0000313" key="12">
    <source>
        <dbReference type="EMBL" id="TRY67645.1"/>
    </source>
</evidence>